<organism evidence="3 4">
    <name type="scientific">Heliocybe sulcata</name>
    <dbReference type="NCBI Taxonomy" id="5364"/>
    <lineage>
        <taxon>Eukaryota</taxon>
        <taxon>Fungi</taxon>
        <taxon>Dikarya</taxon>
        <taxon>Basidiomycota</taxon>
        <taxon>Agaricomycotina</taxon>
        <taxon>Agaricomycetes</taxon>
        <taxon>Gloeophyllales</taxon>
        <taxon>Gloeophyllaceae</taxon>
        <taxon>Heliocybe</taxon>
    </lineage>
</organism>
<proteinExistence type="predicted"/>
<gene>
    <name evidence="3" type="ORF">OE88DRAFT_1660028</name>
</gene>
<evidence type="ECO:0000259" key="2">
    <source>
        <dbReference type="PROSITE" id="PS00028"/>
    </source>
</evidence>
<dbReference type="OrthoDB" id="3270241at2759"/>
<dbReference type="PROSITE" id="PS00028">
    <property type="entry name" value="ZINC_FINGER_C2H2_1"/>
    <property type="match status" value="1"/>
</dbReference>
<dbReference type="SUPFAM" id="SSF57667">
    <property type="entry name" value="beta-beta-alpha zinc fingers"/>
    <property type="match status" value="1"/>
</dbReference>
<dbReference type="GO" id="GO:0008270">
    <property type="term" value="F:zinc ion binding"/>
    <property type="evidence" value="ECO:0007669"/>
    <property type="project" value="InterPro"/>
</dbReference>
<feature type="compositionally biased region" description="Low complexity" evidence="1">
    <location>
        <begin position="282"/>
        <end position="299"/>
    </location>
</feature>
<feature type="region of interest" description="Disordered" evidence="1">
    <location>
        <begin position="34"/>
        <end position="148"/>
    </location>
</feature>
<dbReference type="STRING" id="5364.A0A5C3NAN4"/>
<feature type="compositionally biased region" description="Polar residues" evidence="1">
    <location>
        <begin position="130"/>
        <end position="148"/>
    </location>
</feature>
<accession>A0A5C3NAN4</accession>
<dbReference type="AlphaFoldDB" id="A0A5C3NAN4"/>
<feature type="compositionally biased region" description="Basic and acidic residues" evidence="1">
    <location>
        <begin position="34"/>
        <end position="53"/>
    </location>
</feature>
<feature type="compositionally biased region" description="Polar residues" evidence="1">
    <location>
        <begin position="95"/>
        <end position="105"/>
    </location>
</feature>
<name>A0A5C3NAN4_9AGAM</name>
<dbReference type="Gene3D" id="3.30.160.60">
    <property type="entry name" value="Classic Zinc Finger"/>
    <property type="match status" value="1"/>
</dbReference>
<reference evidence="3 4" key="1">
    <citation type="journal article" date="2019" name="Nat. Ecol. Evol.">
        <title>Megaphylogeny resolves global patterns of mushroom evolution.</title>
        <authorList>
            <person name="Varga T."/>
            <person name="Krizsan K."/>
            <person name="Foldi C."/>
            <person name="Dima B."/>
            <person name="Sanchez-Garcia M."/>
            <person name="Sanchez-Ramirez S."/>
            <person name="Szollosi G.J."/>
            <person name="Szarkandi J.G."/>
            <person name="Papp V."/>
            <person name="Albert L."/>
            <person name="Andreopoulos W."/>
            <person name="Angelini C."/>
            <person name="Antonin V."/>
            <person name="Barry K.W."/>
            <person name="Bougher N.L."/>
            <person name="Buchanan P."/>
            <person name="Buyck B."/>
            <person name="Bense V."/>
            <person name="Catcheside P."/>
            <person name="Chovatia M."/>
            <person name="Cooper J."/>
            <person name="Damon W."/>
            <person name="Desjardin D."/>
            <person name="Finy P."/>
            <person name="Geml J."/>
            <person name="Haridas S."/>
            <person name="Hughes K."/>
            <person name="Justo A."/>
            <person name="Karasinski D."/>
            <person name="Kautmanova I."/>
            <person name="Kiss B."/>
            <person name="Kocsube S."/>
            <person name="Kotiranta H."/>
            <person name="LaButti K.M."/>
            <person name="Lechner B.E."/>
            <person name="Liimatainen K."/>
            <person name="Lipzen A."/>
            <person name="Lukacs Z."/>
            <person name="Mihaltcheva S."/>
            <person name="Morgado L.N."/>
            <person name="Niskanen T."/>
            <person name="Noordeloos M.E."/>
            <person name="Ohm R.A."/>
            <person name="Ortiz-Santana B."/>
            <person name="Ovrebo C."/>
            <person name="Racz N."/>
            <person name="Riley R."/>
            <person name="Savchenko A."/>
            <person name="Shiryaev A."/>
            <person name="Soop K."/>
            <person name="Spirin V."/>
            <person name="Szebenyi C."/>
            <person name="Tomsovsky M."/>
            <person name="Tulloss R.E."/>
            <person name="Uehling J."/>
            <person name="Grigoriev I.V."/>
            <person name="Vagvolgyi C."/>
            <person name="Papp T."/>
            <person name="Martin F.M."/>
            <person name="Miettinen O."/>
            <person name="Hibbett D.S."/>
            <person name="Nagy L.G."/>
        </authorList>
    </citation>
    <scope>NUCLEOTIDE SEQUENCE [LARGE SCALE GENOMIC DNA]</scope>
    <source>
        <strain evidence="3 4">OMC1185</strain>
    </source>
</reference>
<dbReference type="InterPro" id="IPR048420">
    <property type="entry name" value="Zap1-like_Znf1"/>
</dbReference>
<feature type="compositionally biased region" description="Polar residues" evidence="1">
    <location>
        <begin position="199"/>
        <end position="208"/>
    </location>
</feature>
<dbReference type="Proteomes" id="UP000305948">
    <property type="component" value="Unassembled WGS sequence"/>
</dbReference>
<protein>
    <recommendedName>
        <fullName evidence="2">C2H2-type domain-containing protein</fullName>
    </recommendedName>
</protein>
<feature type="compositionally biased region" description="Basic residues" evidence="1">
    <location>
        <begin position="300"/>
        <end position="312"/>
    </location>
</feature>
<feature type="compositionally biased region" description="Low complexity" evidence="1">
    <location>
        <begin position="185"/>
        <end position="197"/>
    </location>
</feature>
<feature type="domain" description="C2H2-type" evidence="2">
    <location>
        <begin position="10"/>
        <end position="33"/>
    </location>
</feature>
<evidence type="ECO:0000313" key="4">
    <source>
        <dbReference type="Proteomes" id="UP000305948"/>
    </source>
</evidence>
<feature type="compositionally biased region" description="Polar residues" evidence="1">
    <location>
        <begin position="252"/>
        <end position="264"/>
    </location>
</feature>
<feature type="compositionally biased region" description="Polar residues" evidence="1">
    <location>
        <begin position="56"/>
        <end position="81"/>
    </location>
</feature>
<evidence type="ECO:0000313" key="3">
    <source>
        <dbReference type="EMBL" id="TFK50891.1"/>
    </source>
</evidence>
<feature type="region of interest" description="Disordered" evidence="1">
    <location>
        <begin position="252"/>
        <end position="312"/>
    </location>
</feature>
<dbReference type="EMBL" id="ML213512">
    <property type="protein sequence ID" value="TFK50891.1"/>
    <property type="molecule type" value="Genomic_DNA"/>
</dbReference>
<dbReference type="InterPro" id="IPR013087">
    <property type="entry name" value="Znf_C2H2_type"/>
</dbReference>
<sequence>MQDSPPSFSCRWDWCRATFSSNKSLVDHVVDDHIKTAEPVKRRDVSLIRRAEEGQSGITDSLLVNSEKATSQSGDHASSASRFPESSPVAAIRTPSPSRAYQSPALTPPSTPPGGGQHERSPRLTFGHHATQSSPAVTPSIPSVSGSPPLSNLVANAISDLSSSTASRSRGSPMLQRPTEERIFSSPSTASTPDPASHAMSTNDSAPTPSAGPSAGETQTSRTEPDSIDINIRSTFSEHRLTQGLDIQLSESQHGASQTLQSPQPAAESPAYQVRTQAWYQSHPHPSASFASQSPSNSAHKTHQGHMHVHSHPYHTPTFTFRNPPTTTFTFSRTNAKITHGSSTHAREERAHSRPISASGERHGIVVHHVHHNRRHDHPHLQLTSDESGASTPSQSTSSLHEEEQVSQAITMDDTPQSLPLHLQMQTQAPYQSRLETQSTNGEHM</sequence>
<evidence type="ECO:0000256" key="1">
    <source>
        <dbReference type="SAM" id="MobiDB-lite"/>
    </source>
</evidence>
<feature type="compositionally biased region" description="Low complexity" evidence="1">
    <location>
        <begin position="162"/>
        <end position="172"/>
    </location>
</feature>
<feature type="region of interest" description="Disordered" evidence="1">
    <location>
        <begin position="162"/>
        <end position="229"/>
    </location>
</feature>
<dbReference type="InterPro" id="IPR036236">
    <property type="entry name" value="Znf_C2H2_sf"/>
</dbReference>
<dbReference type="Pfam" id="PF21816">
    <property type="entry name" value="Zap1_zf1"/>
    <property type="match status" value="1"/>
</dbReference>
<keyword evidence="4" id="KW-1185">Reference proteome</keyword>
<feature type="compositionally biased region" description="Low complexity" evidence="1">
    <location>
        <begin position="388"/>
        <end position="399"/>
    </location>
</feature>
<feature type="region of interest" description="Disordered" evidence="1">
    <location>
        <begin position="373"/>
        <end position="408"/>
    </location>
</feature>